<proteinExistence type="inferred from homology"/>
<dbReference type="GO" id="GO:0006281">
    <property type="term" value="P:DNA repair"/>
    <property type="evidence" value="ECO:0007669"/>
    <property type="project" value="UniProtKB-KW"/>
</dbReference>
<evidence type="ECO:0000256" key="11">
    <source>
        <dbReference type="ARBA" id="ARBA00023006"/>
    </source>
</evidence>
<evidence type="ECO:0000256" key="15">
    <source>
        <dbReference type="SAM" id="MobiDB-lite"/>
    </source>
</evidence>
<feature type="compositionally biased region" description="Polar residues" evidence="15">
    <location>
        <begin position="154"/>
        <end position="165"/>
    </location>
</feature>
<feature type="region of interest" description="Disordered" evidence="15">
    <location>
        <begin position="86"/>
        <end position="165"/>
    </location>
</feature>
<dbReference type="GO" id="GO:0030330">
    <property type="term" value="P:DNA damage response, signal transduction by p53 class mediator"/>
    <property type="evidence" value="ECO:0007669"/>
    <property type="project" value="TreeGrafter"/>
</dbReference>
<dbReference type="PROSITE" id="PS00972">
    <property type="entry name" value="USP_1"/>
    <property type="match status" value="1"/>
</dbReference>
<feature type="region of interest" description="Disordered" evidence="15">
    <location>
        <begin position="238"/>
        <end position="350"/>
    </location>
</feature>
<evidence type="ECO:0000256" key="9">
    <source>
        <dbReference type="ARBA" id="ARBA00022801"/>
    </source>
</evidence>
<sequence length="832" mass="90713">SYIFGEFSPDEINQFFVTPRCYVELPPFNDKVPCISQSSAEDYQHIEFGVDEVMDSKAVGLNDPLYKVSSTLNPQAPEFILGCQSTQKTQQTAPPAADVPDGTHFNSLDGPDSEASTLDNHQACQDMDGLPGSLGQRERKKKKKRPPGYYNYLDPSTGSNNSSAADGTPVTALLNGHALSGPHNAVDVKVLSGAELSTLGPVSTTTSTADVAAAKFVPSSTSNQRTCDSPDDSCFDLTSGAASLSDGNNATSSSSSSSQSRGMTEGPRTADDPRSKSPLPASAALATPSVATSMTTTELEGREEADSGVANGLAERETPVSADGHKEDCESGEHTPQASPDSDAQLAVTEQGHSPVISAAPTANLPKSWASLFHNSKPLPGGPQAFVEVKNVVEVVSPSLATPEQPEKVGEVKDGPIHVSEDPVAPKLAELIENVKLIHKPVSLQPRGLINKGNWCYINATLQALIACPPMYHLMKSFPLHNEMQRPCTSTPMLDNFVRLVNEFNNMPVPSKAKQQAVGDKVMKDIRPGVPFEPTYIYRLLTLIKSSLSEKGRQEDAEEYLGFTLNGLHEEMLALKKLITPQEEKAPTPNGPESQSGVDEYVAEKEEDGSEDEWEQVGPRNKTSITRQADFVRTPITDIFGGHIRSVVYQQNSKESATLQPFFTLQLDIQSEKIRTVQEALETLVARESVQGYTSKTKQEIEISRRVTLEELPPVLVLHLKRFVFEKTGGCQKLTKNIEYPVDLEISKDLLSSGVRSKVVKGQRTYRLFAVVYHHGNSATGGHYTTDVFHIGLNGWLRIDDQTVKVINQYQVVKQTAERTAYLLYYRRVDLL</sequence>
<organism evidence="17 18">
    <name type="scientific">Echeneis naucrates</name>
    <name type="common">Live sharksucker</name>
    <dbReference type="NCBI Taxonomy" id="173247"/>
    <lineage>
        <taxon>Eukaryota</taxon>
        <taxon>Metazoa</taxon>
        <taxon>Chordata</taxon>
        <taxon>Craniata</taxon>
        <taxon>Vertebrata</taxon>
        <taxon>Euteleostomi</taxon>
        <taxon>Actinopterygii</taxon>
        <taxon>Neopterygii</taxon>
        <taxon>Teleostei</taxon>
        <taxon>Neoteleostei</taxon>
        <taxon>Acanthomorphata</taxon>
        <taxon>Carangaria</taxon>
        <taxon>Carangiformes</taxon>
        <taxon>Echeneidae</taxon>
        <taxon>Echeneis</taxon>
    </lineage>
</organism>
<evidence type="ECO:0000256" key="14">
    <source>
        <dbReference type="RuleBase" id="RU366025"/>
    </source>
</evidence>
<dbReference type="FunFam" id="3.90.70.10:FF:000015">
    <property type="entry name" value="Ubiquitin specific peptidase 10"/>
    <property type="match status" value="1"/>
</dbReference>
<dbReference type="GO" id="GO:0004843">
    <property type="term" value="F:cysteine-type deubiquitinase activity"/>
    <property type="evidence" value="ECO:0007669"/>
    <property type="project" value="UniProtKB-UniRule"/>
</dbReference>
<dbReference type="PANTHER" id="PTHR24006">
    <property type="entry name" value="UBIQUITIN CARBOXYL-TERMINAL HYDROLASE"/>
    <property type="match status" value="1"/>
</dbReference>
<comment type="catalytic activity">
    <reaction evidence="1 14">
        <text>Thiol-dependent hydrolysis of ester, thioester, amide, peptide and isopeptide bonds formed by the C-terminal Gly of ubiquitin (a 76-residue protein attached to proteins as an intracellular targeting signal).</text>
        <dbReference type="EC" id="3.4.19.12"/>
    </reaction>
</comment>
<evidence type="ECO:0000256" key="4">
    <source>
        <dbReference type="ARBA" id="ARBA00005427"/>
    </source>
</evidence>
<keyword evidence="8 14" id="KW-0833">Ubl conjugation pathway</keyword>
<dbReference type="Pfam" id="PF00443">
    <property type="entry name" value="UCH"/>
    <property type="match status" value="1"/>
</dbReference>
<keyword evidence="13" id="KW-0539">Nucleus</keyword>
<dbReference type="GO" id="GO:0006508">
    <property type="term" value="P:proteolysis"/>
    <property type="evidence" value="ECO:0007669"/>
    <property type="project" value="UniProtKB-KW"/>
</dbReference>
<keyword evidence="7" id="KW-0227">DNA damage</keyword>
<evidence type="ECO:0000256" key="3">
    <source>
        <dbReference type="ARBA" id="ARBA00004496"/>
    </source>
</evidence>
<keyword evidence="10 14" id="KW-0788">Thiol protease</keyword>
<evidence type="ECO:0000256" key="8">
    <source>
        <dbReference type="ARBA" id="ARBA00022786"/>
    </source>
</evidence>
<dbReference type="InterPro" id="IPR001394">
    <property type="entry name" value="Peptidase_C19_UCH"/>
</dbReference>
<feature type="region of interest" description="Disordered" evidence="15">
    <location>
        <begin position="583"/>
        <end position="618"/>
    </location>
</feature>
<feature type="compositionally biased region" description="Polar residues" evidence="15">
    <location>
        <begin position="114"/>
        <end position="123"/>
    </location>
</feature>
<reference evidence="17" key="3">
    <citation type="submission" date="2025-09" db="UniProtKB">
        <authorList>
            <consortium name="Ensembl"/>
        </authorList>
    </citation>
    <scope>IDENTIFICATION</scope>
</reference>
<comment type="similarity">
    <text evidence="4">Belongs to the peptidase C19 family. USP10 subfamily.</text>
</comment>
<keyword evidence="11" id="KW-0072">Autophagy</keyword>
<dbReference type="SUPFAM" id="SSF54001">
    <property type="entry name" value="Cysteine proteinases"/>
    <property type="match status" value="1"/>
</dbReference>
<dbReference type="PROSITE" id="PS00973">
    <property type="entry name" value="USP_2"/>
    <property type="match status" value="1"/>
</dbReference>
<dbReference type="GO" id="GO:0005634">
    <property type="term" value="C:nucleus"/>
    <property type="evidence" value="ECO:0007669"/>
    <property type="project" value="UniProtKB-SubCell"/>
</dbReference>
<dbReference type="AlphaFoldDB" id="A0A665W7M5"/>
<evidence type="ECO:0000313" key="17">
    <source>
        <dbReference type="Ensembl" id="ENSENLP00000039805.1"/>
    </source>
</evidence>
<comment type="subcellular location">
    <subcellularLocation>
        <location evidence="3">Cytoplasm</location>
    </subcellularLocation>
    <subcellularLocation>
        <location evidence="2">Nucleus</location>
    </subcellularLocation>
</comment>
<evidence type="ECO:0000256" key="1">
    <source>
        <dbReference type="ARBA" id="ARBA00000707"/>
    </source>
</evidence>
<feature type="compositionally biased region" description="Basic and acidic residues" evidence="15">
    <location>
        <begin position="314"/>
        <end position="333"/>
    </location>
</feature>
<evidence type="ECO:0000256" key="5">
    <source>
        <dbReference type="ARBA" id="ARBA00022490"/>
    </source>
</evidence>
<name>A0A665W7M5_ECHNA</name>
<evidence type="ECO:0000313" key="18">
    <source>
        <dbReference type="Proteomes" id="UP000472264"/>
    </source>
</evidence>
<dbReference type="GO" id="GO:0005829">
    <property type="term" value="C:cytosol"/>
    <property type="evidence" value="ECO:0007669"/>
    <property type="project" value="TreeGrafter"/>
</dbReference>
<dbReference type="InterPro" id="IPR028889">
    <property type="entry name" value="USP"/>
</dbReference>
<keyword evidence="6 14" id="KW-0645">Protease</keyword>
<protein>
    <recommendedName>
        <fullName evidence="14">Ubiquitin carboxyl-terminal hydrolase</fullName>
        <ecNumber evidence="14">3.4.19.12</ecNumber>
    </recommendedName>
</protein>
<dbReference type="InterPro" id="IPR018200">
    <property type="entry name" value="USP_CS"/>
</dbReference>
<dbReference type="PANTHER" id="PTHR24006:SF687">
    <property type="entry name" value="UBIQUITIN CARBOXYL-TERMINAL HYDROLASE 10"/>
    <property type="match status" value="1"/>
</dbReference>
<keyword evidence="18" id="KW-1185">Reference proteome</keyword>
<accession>A0A665W7M5</accession>
<reference evidence="17" key="1">
    <citation type="submission" date="2021-04" db="EMBL/GenBank/DDBJ databases">
        <authorList>
            <consortium name="Wellcome Sanger Institute Data Sharing"/>
        </authorList>
    </citation>
    <scope>NUCLEOTIDE SEQUENCE [LARGE SCALE GENOMIC DNA]</scope>
</reference>
<dbReference type="EC" id="3.4.19.12" evidence="14"/>
<dbReference type="CDD" id="cd02257">
    <property type="entry name" value="Peptidase_C19"/>
    <property type="match status" value="1"/>
</dbReference>
<dbReference type="Gene3D" id="3.90.70.10">
    <property type="entry name" value="Cysteine proteinases"/>
    <property type="match status" value="1"/>
</dbReference>
<feature type="compositionally biased region" description="Acidic residues" evidence="15">
    <location>
        <begin position="605"/>
        <end position="615"/>
    </location>
</feature>
<dbReference type="Proteomes" id="UP000472264">
    <property type="component" value="Chromosome 3"/>
</dbReference>
<dbReference type="PROSITE" id="PS50235">
    <property type="entry name" value="USP_3"/>
    <property type="match status" value="1"/>
</dbReference>
<evidence type="ECO:0000256" key="7">
    <source>
        <dbReference type="ARBA" id="ARBA00022763"/>
    </source>
</evidence>
<dbReference type="GO" id="GO:0010506">
    <property type="term" value="P:regulation of autophagy"/>
    <property type="evidence" value="ECO:0007669"/>
    <property type="project" value="TreeGrafter"/>
</dbReference>
<keyword evidence="9 14" id="KW-0378">Hydrolase</keyword>
<feature type="compositionally biased region" description="Low complexity" evidence="15">
    <location>
        <begin position="276"/>
        <end position="293"/>
    </location>
</feature>
<evidence type="ECO:0000256" key="6">
    <source>
        <dbReference type="ARBA" id="ARBA00022670"/>
    </source>
</evidence>
<keyword evidence="12" id="KW-0234">DNA repair</keyword>
<reference evidence="17" key="2">
    <citation type="submission" date="2025-08" db="UniProtKB">
        <authorList>
            <consortium name="Ensembl"/>
        </authorList>
    </citation>
    <scope>IDENTIFICATION</scope>
</reference>
<evidence type="ECO:0000256" key="2">
    <source>
        <dbReference type="ARBA" id="ARBA00004123"/>
    </source>
</evidence>
<dbReference type="Ensembl" id="ENSENLT00000040833.1">
    <property type="protein sequence ID" value="ENSENLP00000039805.1"/>
    <property type="gene ID" value="ENSENLG00000015754.1"/>
</dbReference>
<keyword evidence="5" id="KW-0963">Cytoplasm</keyword>
<evidence type="ECO:0000256" key="13">
    <source>
        <dbReference type="ARBA" id="ARBA00023242"/>
    </source>
</evidence>
<dbReference type="InterPro" id="IPR038765">
    <property type="entry name" value="Papain-like_cys_pep_sf"/>
</dbReference>
<evidence type="ECO:0000256" key="12">
    <source>
        <dbReference type="ARBA" id="ARBA00023204"/>
    </source>
</evidence>
<feature type="compositionally biased region" description="Polar residues" evidence="15">
    <location>
        <begin position="240"/>
        <end position="251"/>
    </location>
</feature>
<evidence type="ECO:0000259" key="16">
    <source>
        <dbReference type="PROSITE" id="PS50235"/>
    </source>
</evidence>
<evidence type="ECO:0000256" key="10">
    <source>
        <dbReference type="ARBA" id="ARBA00022807"/>
    </source>
</evidence>
<dbReference type="InterPro" id="IPR050164">
    <property type="entry name" value="Peptidase_C19"/>
</dbReference>
<dbReference type="GO" id="GO:0016579">
    <property type="term" value="P:protein deubiquitination"/>
    <property type="evidence" value="ECO:0007669"/>
    <property type="project" value="InterPro"/>
</dbReference>
<dbReference type="GO" id="GO:0006914">
    <property type="term" value="P:autophagy"/>
    <property type="evidence" value="ECO:0007669"/>
    <property type="project" value="UniProtKB-KW"/>
</dbReference>
<gene>
    <name evidence="17" type="primary">usp10</name>
</gene>
<feature type="domain" description="USP" evidence="16">
    <location>
        <begin position="447"/>
        <end position="829"/>
    </location>
</feature>